<feature type="compositionally biased region" description="Basic and acidic residues" evidence="5">
    <location>
        <begin position="431"/>
        <end position="441"/>
    </location>
</feature>
<dbReference type="InterPro" id="IPR013087">
    <property type="entry name" value="Znf_C2H2_type"/>
</dbReference>
<accession>A0A1B2JFQ3</accession>
<sequence>MKTCYYELLQVSQDCTESDLKRSYRKMALKHHPDKNPDNVNEATQKFNEIKAAYEVLSDPHERSWYDSHRTQILSEMDAADAGFPQAAEFEYVGTTSQDIMKYFNPALYSDFSKAYGMINGLYSKLAAEEKLDSAPQFGGSSASYEHVVRLFYQHWANFQTGKSFSWVDEYKYSSTYDRKTRRMIEKENKKYRDQARKEYNESIRNLTRFIKRRDPRVKPGIAKYEAEQKKKRNDTLRRQYVQNKNSENSEYIEQDWEKLNNDELAEIERLLEKIHNDPSEEEDEDEFNEFECVICNKIFRTENQFLTHESSKKHKRALKDLKSQMREEGIELGIDEESYVAVELSPEEFVTAEESLDSLSELDFIDDMDDMELEELERKLDEANLKENRERESQDNSEGESQEQPPKEKILSTDSGPQSDSEVLQVEPEQDNRANLHEDDTLVTNDKANPLWAGIDEDDSDLDWSGKSQKRRKTARKSPPAILQRLLPIIHPQRSKIAYPTHLQRTVRLAQWPSPAGTSCSNTSGIRIMWPPPVKPRRRINLKRNAKYSVS</sequence>
<feature type="region of interest" description="Disordered" evidence="5">
    <location>
        <begin position="381"/>
        <end position="479"/>
    </location>
</feature>
<name>A0A1B2JFQ3_PICPA</name>
<evidence type="ECO:0000259" key="6">
    <source>
        <dbReference type="PROSITE" id="PS50076"/>
    </source>
</evidence>
<evidence type="ECO:0000256" key="3">
    <source>
        <dbReference type="ARBA" id="ARBA00022833"/>
    </source>
</evidence>
<feature type="compositionally biased region" description="Polar residues" evidence="5">
    <location>
        <begin position="413"/>
        <end position="423"/>
    </location>
</feature>
<dbReference type="PROSITE" id="PS50157">
    <property type="entry name" value="ZINC_FINGER_C2H2_2"/>
    <property type="match status" value="1"/>
</dbReference>
<dbReference type="SUPFAM" id="SSF57667">
    <property type="entry name" value="beta-beta-alpha zinc fingers"/>
    <property type="match status" value="1"/>
</dbReference>
<organism evidence="8 9">
    <name type="scientific">Komagataella pastoris</name>
    <name type="common">Yeast</name>
    <name type="synonym">Pichia pastoris</name>
    <dbReference type="NCBI Taxonomy" id="4922"/>
    <lineage>
        <taxon>Eukaryota</taxon>
        <taxon>Fungi</taxon>
        <taxon>Dikarya</taxon>
        <taxon>Ascomycota</taxon>
        <taxon>Saccharomycotina</taxon>
        <taxon>Pichiomycetes</taxon>
        <taxon>Pichiales</taxon>
        <taxon>Pichiaceae</taxon>
        <taxon>Komagataella</taxon>
    </lineage>
</organism>
<evidence type="ECO:0000256" key="5">
    <source>
        <dbReference type="SAM" id="MobiDB-lite"/>
    </source>
</evidence>
<keyword evidence="1" id="KW-0479">Metal-binding</keyword>
<dbReference type="InterPro" id="IPR018253">
    <property type="entry name" value="DnaJ_domain_CS"/>
</dbReference>
<evidence type="ECO:0000259" key="7">
    <source>
        <dbReference type="PROSITE" id="PS50157"/>
    </source>
</evidence>
<dbReference type="FunFam" id="1.10.287.110:FF:000046">
    <property type="entry name" value="dnaJ homolog subfamily C member 21"/>
    <property type="match status" value="1"/>
</dbReference>
<dbReference type="EMBL" id="CP014586">
    <property type="protein sequence ID" value="ANZ76822.1"/>
    <property type="molecule type" value="Genomic_DNA"/>
</dbReference>
<gene>
    <name evidence="8" type="primary">JJJ1</name>
    <name evidence="8" type="ORF">ATY40_BA7504074</name>
</gene>
<reference evidence="8 9" key="1">
    <citation type="submission" date="2016-02" db="EMBL/GenBank/DDBJ databases">
        <title>Comparative genomic and transcriptomic foundation for Pichia pastoris.</title>
        <authorList>
            <person name="Love K.R."/>
            <person name="Shah K.A."/>
            <person name="Whittaker C.A."/>
            <person name="Wu J."/>
            <person name="Bartlett M.C."/>
            <person name="Ma D."/>
            <person name="Leeson R.L."/>
            <person name="Priest M."/>
            <person name="Young S.K."/>
            <person name="Love J.C."/>
        </authorList>
    </citation>
    <scope>NUCLEOTIDE SEQUENCE [LARGE SCALE GENOMIC DNA]</scope>
    <source>
        <strain evidence="8 9">ATCC 28485</strain>
    </source>
</reference>
<dbReference type="InterPro" id="IPR003604">
    <property type="entry name" value="Matrin/U1-like-C_Znf_C2H2"/>
</dbReference>
<dbReference type="Gene3D" id="3.30.160.60">
    <property type="entry name" value="Classic Zinc Finger"/>
    <property type="match status" value="1"/>
</dbReference>
<feature type="domain" description="J" evidence="6">
    <location>
        <begin position="4"/>
        <end position="70"/>
    </location>
</feature>
<dbReference type="OrthoDB" id="5894at2759"/>
<dbReference type="GO" id="GO:0005737">
    <property type="term" value="C:cytoplasm"/>
    <property type="evidence" value="ECO:0007669"/>
    <property type="project" value="TreeGrafter"/>
</dbReference>
<dbReference type="CDD" id="cd06257">
    <property type="entry name" value="DnaJ"/>
    <property type="match status" value="1"/>
</dbReference>
<dbReference type="InterPro" id="IPR022755">
    <property type="entry name" value="Znf_C2H2_jaz"/>
</dbReference>
<dbReference type="Pfam" id="PF00226">
    <property type="entry name" value="DnaJ"/>
    <property type="match status" value="1"/>
</dbReference>
<dbReference type="PANTHER" id="PTHR44029">
    <property type="entry name" value="DNAJ HOMOLOG SUBFAMILY C MEMBER 21"/>
    <property type="match status" value="1"/>
</dbReference>
<dbReference type="InterPro" id="IPR054076">
    <property type="entry name" value="ZUO1-like_ZHD"/>
</dbReference>
<dbReference type="PROSITE" id="PS00636">
    <property type="entry name" value="DNAJ_1"/>
    <property type="match status" value="1"/>
</dbReference>
<proteinExistence type="predicted"/>
<dbReference type="Gene3D" id="1.10.287.110">
    <property type="entry name" value="DnaJ domain"/>
    <property type="match status" value="1"/>
</dbReference>
<dbReference type="PRINTS" id="PR00625">
    <property type="entry name" value="JDOMAIN"/>
</dbReference>
<dbReference type="InterPro" id="IPR051964">
    <property type="entry name" value="Chaperone_stress_response"/>
</dbReference>
<dbReference type="PROSITE" id="PS50076">
    <property type="entry name" value="DNAJ_2"/>
    <property type="match status" value="1"/>
</dbReference>
<keyword evidence="3" id="KW-0862">Zinc</keyword>
<dbReference type="Pfam" id="PF12171">
    <property type="entry name" value="zf-C2H2_jaz"/>
    <property type="match status" value="1"/>
</dbReference>
<evidence type="ECO:0000256" key="2">
    <source>
        <dbReference type="ARBA" id="ARBA00022771"/>
    </source>
</evidence>
<dbReference type="InterPro" id="IPR036236">
    <property type="entry name" value="Znf_C2H2_sf"/>
</dbReference>
<dbReference type="PANTHER" id="PTHR44029:SF1">
    <property type="entry name" value="DNAJ HOMOLOG SUBFAMILY C MEMBER 21"/>
    <property type="match status" value="1"/>
</dbReference>
<dbReference type="PROSITE" id="PS00028">
    <property type="entry name" value="ZINC_FINGER_C2H2_1"/>
    <property type="match status" value="1"/>
</dbReference>
<dbReference type="GO" id="GO:0008270">
    <property type="term" value="F:zinc ion binding"/>
    <property type="evidence" value="ECO:0007669"/>
    <property type="project" value="UniProtKB-KW"/>
</dbReference>
<dbReference type="InterPro" id="IPR001623">
    <property type="entry name" value="DnaJ_domain"/>
</dbReference>
<dbReference type="InterPro" id="IPR036869">
    <property type="entry name" value="J_dom_sf"/>
</dbReference>
<dbReference type="SMART" id="SM00451">
    <property type="entry name" value="ZnF_U1"/>
    <property type="match status" value="1"/>
</dbReference>
<dbReference type="Proteomes" id="UP000094565">
    <property type="component" value="Chromosome 3"/>
</dbReference>
<evidence type="ECO:0000313" key="8">
    <source>
        <dbReference type="EMBL" id="ANZ76822.1"/>
    </source>
</evidence>
<feature type="compositionally biased region" description="Basic and acidic residues" evidence="5">
    <location>
        <begin position="381"/>
        <end position="395"/>
    </location>
</feature>
<evidence type="ECO:0000256" key="1">
    <source>
        <dbReference type="ARBA" id="ARBA00022723"/>
    </source>
</evidence>
<keyword evidence="9" id="KW-1185">Reference proteome</keyword>
<dbReference type="AlphaFoldDB" id="A0A1B2JFQ3"/>
<feature type="domain" description="C2H2-type" evidence="7">
    <location>
        <begin position="291"/>
        <end position="315"/>
    </location>
</feature>
<dbReference type="SMART" id="SM00271">
    <property type="entry name" value="DnaJ"/>
    <property type="match status" value="1"/>
</dbReference>
<evidence type="ECO:0000313" key="9">
    <source>
        <dbReference type="Proteomes" id="UP000094565"/>
    </source>
</evidence>
<keyword evidence="2 4" id="KW-0863">Zinc-finger</keyword>
<dbReference type="Pfam" id="PF21884">
    <property type="entry name" value="ZUO1-like_ZHD"/>
    <property type="match status" value="1"/>
</dbReference>
<dbReference type="GO" id="GO:0003676">
    <property type="term" value="F:nucleic acid binding"/>
    <property type="evidence" value="ECO:0007669"/>
    <property type="project" value="InterPro"/>
</dbReference>
<evidence type="ECO:0000256" key="4">
    <source>
        <dbReference type="PROSITE-ProRule" id="PRU00042"/>
    </source>
</evidence>
<dbReference type="SUPFAM" id="SSF46565">
    <property type="entry name" value="Chaperone J-domain"/>
    <property type="match status" value="1"/>
</dbReference>
<protein>
    <submittedName>
        <fullName evidence="8">BA75_04074T0</fullName>
    </submittedName>
</protein>